<dbReference type="EMBL" id="GBRH01274510">
    <property type="protein sequence ID" value="JAD23385.1"/>
    <property type="molecule type" value="Transcribed_RNA"/>
</dbReference>
<dbReference type="AlphaFoldDB" id="A0A0A8YCU8"/>
<reference evidence="1" key="1">
    <citation type="submission" date="2014-09" db="EMBL/GenBank/DDBJ databases">
        <authorList>
            <person name="Magalhaes I.L.F."/>
            <person name="Oliveira U."/>
            <person name="Santos F.R."/>
            <person name="Vidigal T.H.D.A."/>
            <person name="Brescovit A.D."/>
            <person name="Santos A.J."/>
        </authorList>
    </citation>
    <scope>NUCLEOTIDE SEQUENCE</scope>
    <source>
        <tissue evidence="1">Shoot tissue taken approximately 20 cm above the soil surface</tissue>
    </source>
</reference>
<accession>A0A0A8YCU8</accession>
<reference evidence="1" key="2">
    <citation type="journal article" date="2015" name="Data Brief">
        <title>Shoot transcriptome of the giant reed, Arundo donax.</title>
        <authorList>
            <person name="Barrero R.A."/>
            <person name="Guerrero F.D."/>
            <person name="Moolhuijzen P."/>
            <person name="Goolsby J.A."/>
            <person name="Tidwell J."/>
            <person name="Bellgard S.E."/>
            <person name="Bellgard M.I."/>
        </authorList>
    </citation>
    <scope>NUCLEOTIDE SEQUENCE</scope>
    <source>
        <tissue evidence="1">Shoot tissue taken approximately 20 cm above the soil surface</tissue>
    </source>
</reference>
<sequence>MPKDDPHYIELLAAQLKVQWFSINWTPTAGERRSCI</sequence>
<proteinExistence type="predicted"/>
<organism evidence="1">
    <name type="scientific">Arundo donax</name>
    <name type="common">Giant reed</name>
    <name type="synonym">Donax arundinaceus</name>
    <dbReference type="NCBI Taxonomy" id="35708"/>
    <lineage>
        <taxon>Eukaryota</taxon>
        <taxon>Viridiplantae</taxon>
        <taxon>Streptophyta</taxon>
        <taxon>Embryophyta</taxon>
        <taxon>Tracheophyta</taxon>
        <taxon>Spermatophyta</taxon>
        <taxon>Magnoliopsida</taxon>
        <taxon>Liliopsida</taxon>
        <taxon>Poales</taxon>
        <taxon>Poaceae</taxon>
        <taxon>PACMAD clade</taxon>
        <taxon>Arundinoideae</taxon>
        <taxon>Arundineae</taxon>
        <taxon>Arundo</taxon>
    </lineage>
</organism>
<protein>
    <submittedName>
        <fullName evidence="1">Uncharacterized protein</fullName>
    </submittedName>
</protein>
<name>A0A0A8YCU8_ARUDO</name>
<evidence type="ECO:0000313" key="1">
    <source>
        <dbReference type="EMBL" id="JAD23385.1"/>
    </source>
</evidence>